<dbReference type="InterPro" id="IPR029045">
    <property type="entry name" value="ClpP/crotonase-like_dom_sf"/>
</dbReference>
<comment type="similarity">
    <text evidence="1">Belongs to the enoyl-CoA hydratase/isomerase family.</text>
</comment>
<dbReference type="PANTHER" id="PTHR42964:SF1">
    <property type="entry name" value="POLYKETIDE BIOSYNTHESIS ENOYL-COA HYDRATASE PKSH-RELATED"/>
    <property type="match status" value="1"/>
</dbReference>
<dbReference type="SUPFAM" id="SSF52096">
    <property type="entry name" value="ClpP/crotonase"/>
    <property type="match status" value="1"/>
</dbReference>
<reference evidence="2" key="1">
    <citation type="submission" date="2020-05" db="EMBL/GenBank/DDBJ databases">
        <authorList>
            <person name="Chiriac C."/>
            <person name="Salcher M."/>
            <person name="Ghai R."/>
            <person name="Kavagutti S V."/>
        </authorList>
    </citation>
    <scope>NUCLEOTIDE SEQUENCE</scope>
</reference>
<dbReference type="InterPro" id="IPR001753">
    <property type="entry name" value="Enoyl-CoA_hydra/iso"/>
</dbReference>
<gene>
    <name evidence="2" type="ORF">UFOPK1493_01455</name>
</gene>
<dbReference type="AlphaFoldDB" id="A0A6J6CZY8"/>
<dbReference type="Pfam" id="PF00378">
    <property type="entry name" value="ECH_1"/>
    <property type="match status" value="1"/>
</dbReference>
<dbReference type="EMBL" id="CAEZSR010000043">
    <property type="protein sequence ID" value="CAB4556655.1"/>
    <property type="molecule type" value="Genomic_DNA"/>
</dbReference>
<dbReference type="CDD" id="cd06558">
    <property type="entry name" value="crotonase-like"/>
    <property type="match status" value="1"/>
</dbReference>
<proteinExistence type="inferred from homology"/>
<protein>
    <submittedName>
        <fullName evidence="2">Unannotated protein</fullName>
    </submittedName>
</protein>
<accession>A0A6J6CZY8</accession>
<dbReference type="InterPro" id="IPR051683">
    <property type="entry name" value="Enoyl-CoA_Hydratase/Isomerase"/>
</dbReference>
<dbReference type="Gene3D" id="3.90.226.10">
    <property type="entry name" value="2-enoyl-CoA Hydratase, Chain A, domain 1"/>
    <property type="match status" value="1"/>
</dbReference>
<evidence type="ECO:0000313" key="2">
    <source>
        <dbReference type="EMBL" id="CAB4556655.1"/>
    </source>
</evidence>
<sequence length="251" mass="26251">MGDVSGPVVRCDVANGVATVTLDSPGNRNALSRALLTGLHDALDRCERPDVRVVVLTHAGPAFCAGADLKERSTGPTDSTPMVRAMQRLIGSRCPTIAAVQGPVRAGGIGLMASCDIVVVQEDVTFAFTEVRIGVAPAIISVPILQRCGWSRLAAPFLTGESFDAATARDMGLVTHVTHHVPHTVGTLVDGVLAGAPGAVAATKQLLRGDASWDEMQALSESLFSSDEAQEGMRAFAERRAPVWAGTRSTK</sequence>
<dbReference type="PANTHER" id="PTHR42964">
    <property type="entry name" value="ENOYL-COA HYDRATASE"/>
    <property type="match status" value="1"/>
</dbReference>
<organism evidence="2">
    <name type="scientific">freshwater metagenome</name>
    <dbReference type="NCBI Taxonomy" id="449393"/>
    <lineage>
        <taxon>unclassified sequences</taxon>
        <taxon>metagenomes</taxon>
        <taxon>ecological metagenomes</taxon>
    </lineage>
</organism>
<name>A0A6J6CZY8_9ZZZZ</name>
<evidence type="ECO:0000256" key="1">
    <source>
        <dbReference type="ARBA" id="ARBA00005254"/>
    </source>
</evidence>